<feature type="region of interest" description="Disordered" evidence="1">
    <location>
        <begin position="182"/>
        <end position="206"/>
    </location>
</feature>
<dbReference type="EMBL" id="JAUTDP010000012">
    <property type="protein sequence ID" value="KAK3391848.1"/>
    <property type="molecule type" value="Genomic_DNA"/>
</dbReference>
<protein>
    <submittedName>
        <fullName evidence="2">Uncharacterized protein</fullName>
    </submittedName>
</protein>
<name>A0AAE0P1S2_SORBR</name>
<reference evidence="2" key="2">
    <citation type="submission" date="2023-07" db="EMBL/GenBank/DDBJ databases">
        <authorList>
            <consortium name="Lawrence Berkeley National Laboratory"/>
            <person name="Haridas S."/>
            <person name="Hensen N."/>
            <person name="Bonometti L."/>
            <person name="Westerberg I."/>
            <person name="Brannstrom I.O."/>
            <person name="Guillou S."/>
            <person name="Cros-Aarteil S."/>
            <person name="Calhoun S."/>
            <person name="Kuo A."/>
            <person name="Mondo S."/>
            <person name="Pangilinan J."/>
            <person name="Riley R."/>
            <person name="LaButti K."/>
            <person name="Andreopoulos B."/>
            <person name="Lipzen A."/>
            <person name="Chen C."/>
            <person name="Yanf M."/>
            <person name="Daum C."/>
            <person name="Ng V."/>
            <person name="Clum A."/>
            <person name="Steindorff A."/>
            <person name="Ohm R."/>
            <person name="Martin F."/>
            <person name="Silar P."/>
            <person name="Natvig D."/>
            <person name="Lalanne C."/>
            <person name="Gautier V."/>
            <person name="Ament-velasquez S.L."/>
            <person name="Kruys A."/>
            <person name="Hutchinson M.I."/>
            <person name="Powell A.J."/>
            <person name="Barry K."/>
            <person name="Miller A.N."/>
            <person name="Grigoriev I.V."/>
            <person name="Debuchy R."/>
            <person name="Gladieux P."/>
            <person name="Thoren M.H."/>
            <person name="Johannesson H."/>
        </authorList>
    </citation>
    <scope>NUCLEOTIDE SEQUENCE</scope>
    <source>
        <strain evidence="2">FGSC 1904</strain>
    </source>
</reference>
<reference evidence="2" key="1">
    <citation type="journal article" date="2023" name="Mol. Phylogenet. Evol.">
        <title>Genome-scale phylogeny and comparative genomics of the fungal order Sordariales.</title>
        <authorList>
            <person name="Hensen N."/>
            <person name="Bonometti L."/>
            <person name="Westerberg I."/>
            <person name="Brannstrom I.O."/>
            <person name="Guillou S."/>
            <person name="Cros-Aarteil S."/>
            <person name="Calhoun S."/>
            <person name="Haridas S."/>
            <person name="Kuo A."/>
            <person name="Mondo S."/>
            <person name="Pangilinan J."/>
            <person name="Riley R."/>
            <person name="LaButti K."/>
            <person name="Andreopoulos B."/>
            <person name="Lipzen A."/>
            <person name="Chen C."/>
            <person name="Yan M."/>
            <person name="Daum C."/>
            <person name="Ng V."/>
            <person name="Clum A."/>
            <person name="Steindorff A."/>
            <person name="Ohm R.A."/>
            <person name="Martin F."/>
            <person name="Silar P."/>
            <person name="Natvig D.O."/>
            <person name="Lalanne C."/>
            <person name="Gautier V."/>
            <person name="Ament-Velasquez S.L."/>
            <person name="Kruys A."/>
            <person name="Hutchinson M.I."/>
            <person name="Powell A.J."/>
            <person name="Barry K."/>
            <person name="Miller A.N."/>
            <person name="Grigoriev I.V."/>
            <person name="Debuchy R."/>
            <person name="Gladieux P."/>
            <person name="Hiltunen Thoren M."/>
            <person name="Johannesson H."/>
        </authorList>
    </citation>
    <scope>NUCLEOTIDE SEQUENCE</scope>
    <source>
        <strain evidence="2">FGSC 1904</strain>
    </source>
</reference>
<feature type="compositionally biased region" description="Basic and acidic residues" evidence="1">
    <location>
        <begin position="24"/>
        <end position="45"/>
    </location>
</feature>
<dbReference type="AlphaFoldDB" id="A0AAE0P1S2"/>
<comment type="caution">
    <text evidence="2">The sequence shown here is derived from an EMBL/GenBank/DDBJ whole genome shotgun (WGS) entry which is preliminary data.</text>
</comment>
<feature type="compositionally biased region" description="Basic and acidic residues" evidence="1">
    <location>
        <begin position="182"/>
        <end position="191"/>
    </location>
</feature>
<evidence type="ECO:0000313" key="2">
    <source>
        <dbReference type="EMBL" id="KAK3391848.1"/>
    </source>
</evidence>
<evidence type="ECO:0000256" key="1">
    <source>
        <dbReference type="SAM" id="MobiDB-lite"/>
    </source>
</evidence>
<feature type="region of interest" description="Disordered" evidence="1">
    <location>
        <begin position="23"/>
        <end position="61"/>
    </location>
</feature>
<evidence type="ECO:0000313" key="3">
    <source>
        <dbReference type="Proteomes" id="UP001281003"/>
    </source>
</evidence>
<accession>A0AAE0P1S2</accession>
<gene>
    <name evidence="2" type="ORF">B0T20DRAFT_482988</name>
</gene>
<sequence length="206" mass="22849">MTFALLTSVSHGDRCVWHWNVGLSKEDRESDGSESEGEKDMDVQGKGKATVKKSSREKKTADTINYEVVDGKPVEGESIDNNRKITDFFKQISTSTKTTGYMKEQESEHKAVMDDVDEMASEKGGNDIKPATMAHVKSIVDNAVKALKESFNSEKEELMANANAVGPAKTLLGELKQQSIKDKLRREERASARPAVRAWRCNGTDH</sequence>
<dbReference type="Proteomes" id="UP001281003">
    <property type="component" value="Unassembled WGS sequence"/>
</dbReference>
<organism evidence="2 3">
    <name type="scientific">Sordaria brevicollis</name>
    <dbReference type="NCBI Taxonomy" id="83679"/>
    <lineage>
        <taxon>Eukaryota</taxon>
        <taxon>Fungi</taxon>
        <taxon>Dikarya</taxon>
        <taxon>Ascomycota</taxon>
        <taxon>Pezizomycotina</taxon>
        <taxon>Sordariomycetes</taxon>
        <taxon>Sordariomycetidae</taxon>
        <taxon>Sordariales</taxon>
        <taxon>Sordariaceae</taxon>
        <taxon>Sordaria</taxon>
    </lineage>
</organism>
<proteinExistence type="predicted"/>
<keyword evidence="3" id="KW-1185">Reference proteome</keyword>